<dbReference type="EMBL" id="BAABHS010000001">
    <property type="protein sequence ID" value="GAA4947561.1"/>
    <property type="molecule type" value="Genomic_DNA"/>
</dbReference>
<dbReference type="Pfam" id="PF19751">
    <property type="entry name" value="DUF6238"/>
    <property type="match status" value="1"/>
</dbReference>
<comment type="caution">
    <text evidence="1">The sequence shown here is derived from an EMBL/GenBank/DDBJ whole genome shotgun (WGS) entry which is preliminary data.</text>
</comment>
<sequence length="169" mass="18129">MTDPHNTDFLAVAGTGIDAARILTLPDLTPDQARPALDSVHDVLAKAHQLLDEHSRPAAPAVRITPDCGPHLDAGVVYLWLCLNEVHKAFHHTARPGDWSPAAGGDHPLLRDLAACHRGLPHGDPDLRICARTHEIAARMRRRTTPADLRTPATGLIRHARPGQAGAAA</sequence>
<organism evidence="1 2">
    <name type="scientific">Yinghuangia aomiensis</name>
    <dbReference type="NCBI Taxonomy" id="676205"/>
    <lineage>
        <taxon>Bacteria</taxon>
        <taxon>Bacillati</taxon>
        <taxon>Actinomycetota</taxon>
        <taxon>Actinomycetes</taxon>
        <taxon>Kitasatosporales</taxon>
        <taxon>Streptomycetaceae</taxon>
        <taxon>Yinghuangia</taxon>
    </lineage>
</organism>
<gene>
    <name evidence="1" type="ORF">GCM10023205_04380</name>
</gene>
<evidence type="ECO:0000313" key="2">
    <source>
        <dbReference type="Proteomes" id="UP001500466"/>
    </source>
</evidence>
<name>A0ABP9GTR2_9ACTN</name>
<reference evidence="2" key="1">
    <citation type="journal article" date="2019" name="Int. J. Syst. Evol. Microbiol.">
        <title>The Global Catalogue of Microorganisms (GCM) 10K type strain sequencing project: providing services to taxonomists for standard genome sequencing and annotation.</title>
        <authorList>
            <consortium name="The Broad Institute Genomics Platform"/>
            <consortium name="The Broad Institute Genome Sequencing Center for Infectious Disease"/>
            <person name="Wu L."/>
            <person name="Ma J."/>
        </authorList>
    </citation>
    <scope>NUCLEOTIDE SEQUENCE [LARGE SCALE GENOMIC DNA]</scope>
    <source>
        <strain evidence="2">JCM 17986</strain>
    </source>
</reference>
<dbReference type="Proteomes" id="UP001500466">
    <property type="component" value="Unassembled WGS sequence"/>
</dbReference>
<dbReference type="RefSeq" id="WP_345673473.1">
    <property type="nucleotide sequence ID" value="NZ_BAABHS010000001.1"/>
</dbReference>
<accession>A0ABP9GTR2</accession>
<evidence type="ECO:0000313" key="1">
    <source>
        <dbReference type="EMBL" id="GAA4947561.1"/>
    </source>
</evidence>
<keyword evidence="2" id="KW-1185">Reference proteome</keyword>
<dbReference type="InterPro" id="IPR046205">
    <property type="entry name" value="DUF6238"/>
</dbReference>
<proteinExistence type="predicted"/>
<protein>
    <submittedName>
        <fullName evidence="1">DUF6238 family protein</fullName>
    </submittedName>
</protein>